<dbReference type="SUPFAM" id="SSF48452">
    <property type="entry name" value="TPR-like"/>
    <property type="match status" value="1"/>
</dbReference>
<feature type="transmembrane region" description="Helical" evidence="4">
    <location>
        <begin position="321"/>
        <end position="342"/>
    </location>
</feature>
<feature type="transmembrane region" description="Helical" evidence="4">
    <location>
        <begin position="113"/>
        <end position="134"/>
    </location>
</feature>
<feature type="transmembrane region" description="Helical" evidence="4">
    <location>
        <begin position="203"/>
        <end position="232"/>
    </location>
</feature>
<dbReference type="PANTHER" id="PTHR44227">
    <property type="match status" value="1"/>
</dbReference>
<keyword evidence="4" id="KW-0812">Transmembrane</keyword>
<protein>
    <submittedName>
        <fullName evidence="5">Photosystem I assembly protein Ycf3</fullName>
    </submittedName>
</protein>
<feature type="transmembrane region" description="Helical" evidence="4">
    <location>
        <begin position="26"/>
        <end position="44"/>
    </location>
</feature>
<dbReference type="SMART" id="SM00028">
    <property type="entry name" value="TPR"/>
    <property type="match status" value="4"/>
</dbReference>
<keyword evidence="6" id="KW-1185">Reference proteome</keyword>
<dbReference type="RefSeq" id="WP_146513560.1">
    <property type="nucleotide sequence ID" value="NZ_SJPI01000001.1"/>
</dbReference>
<evidence type="ECO:0000256" key="2">
    <source>
        <dbReference type="ARBA" id="ARBA00022803"/>
    </source>
</evidence>
<accession>A0A5C5WT49</accession>
<dbReference type="Proteomes" id="UP000316598">
    <property type="component" value="Unassembled WGS sequence"/>
</dbReference>
<dbReference type="EMBL" id="SJPI01000001">
    <property type="protein sequence ID" value="TWT53325.1"/>
    <property type="molecule type" value="Genomic_DNA"/>
</dbReference>
<dbReference type="PROSITE" id="PS50005">
    <property type="entry name" value="TPR"/>
    <property type="match status" value="4"/>
</dbReference>
<reference evidence="5 6" key="1">
    <citation type="submission" date="2019-02" db="EMBL/GenBank/DDBJ databases">
        <title>Deep-cultivation of Planctomycetes and their phenomic and genomic characterization uncovers novel biology.</title>
        <authorList>
            <person name="Wiegand S."/>
            <person name="Jogler M."/>
            <person name="Boedeker C."/>
            <person name="Pinto D."/>
            <person name="Vollmers J."/>
            <person name="Rivas-Marin E."/>
            <person name="Kohn T."/>
            <person name="Peeters S.H."/>
            <person name="Heuer A."/>
            <person name="Rast P."/>
            <person name="Oberbeckmann S."/>
            <person name="Bunk B."/>
            <person name="Jeske O."/>
            <person name="Meyerdierks A."/>
            <person name="Storesund J.E."/>
            <person name="Kallscheuer N."/>
            <person name="Luecker S."/>
            <person name="Lage O.M."/>
            <person name="Pohl T."/>
            <person name="Merkel B.J."/>
            <person name="Hornburger P."/>
            <person name="Mueller R.-W."/>
            <person name="Bruemmer F."/>
            <person name="Labrenz M."/>
            <person name="Spormann A.M."/>
            <person name="Op Den Camp H."/>
            <person name="Overmann J."/>
            <person name="Amann R."/>
            <person name="Jetten M.S.M."/>
            <person name="Mascher T."/>
            <person name="Medema M.H."/>
            <person name="Devos D.P."/>
            <person name="Kaster A.-K."/>
            <person name="Ovreas L."/>
            <person name="Rohde M."/>
            <person name="Galperin M.Y."/>
            <person name="Jogler C."/>
        </authorList>
    </citation>
    <scope>NUCLEOTIDE SEQUENCE [LARGE SCALE GENOMIC DNA]</scope>
    <source>
        <strain evidence="5 6">Pla22</strain>
    </source>
</reference>
<evidence type="ECO:0000313" key="5">
    <source>
        <dbReference type="EMBL" id="TWT53325.1"/>
    </source>
</evidence>
<feature type="transmembrane region" description="Helical" evidence="4">
    <location>
        <begin position="376"/>
        <end position="395"/>
    </location>
</feature>
<evidence type="ECO:0000256" key="3">
    <source>
        <dbReference type="PROSITE-ProRule" id="PRU00339"/>
    </source>
</evidence>
<feature type="transmembrane region" description="Helical" evidence="4">
    <location>
        <begin position="252"/>
        <end position="270"/>
    </location>
</feature>
<evidence type="ECO:0000313" key="6">
    <source>
        <dbReference type="Proteomes" id="UP000316598"/>
    </source>
</evidence>
<proteinExistence type="predicted"/>
<sequence>MKSNVIAADHQSAPASSYDRNHRFRWAFGAIVLAMVIAAVYGSTLNAPLIFDDEVTLIQNTSIHTLWPLVGHSPDFGPLHPTAGTPVSARPLVNLTFAINYHFHQLDPRGYRVVNMVIHGSVAILVWVLVTRTLRLRKFGTRFDSSANLIGFLSAIVWAVHPINTETVVYITQRTELMVGLFYVATLLFSSCYFTAESLRSKATYLFLAVLASVVGMLSKEMMASVPAVVFVYQRIFFDDRCWSMLKKSWKLYVGLALTWIPVALLYAYGFRTPGGGFDEGVAIHHWWLSQSPIVFLYWRMSVWPWPLLIHYQFPVVTDFAAVWPWVTANVLLILLSVWGFVKRWPVAFVTVAFYAILSPTLLIPLPMEPAVERRMYLPLAVIVPFGIAGSYWILDVLRPRLSNHVHESKVLRLLVVVFVVAIASVFAVISKRRLTLYHNQLALWQDTLLHQPENTIALYGAGTLLALQGNVEEAVPYFEKSYRIDPTYYKSSYNLAQAYDRLGKNNEAIEQYQRTLEIKPTDPATHLNLGRLFEFEGDSEQAITHYRETISASPDFALARTNLGLLLLSQGQVAGAIKQLEMALRLDEDLPQYMNLVLAYSQAGKNEDVLRLLQSASDLARERGDIAVAEKLENARRQLAR</sequence>
<feature type="transmembrane region" description="Helical" evidence="4">
    <location>
        <begin position="411"/>
        <end position="430"/>
    </location>
</feature>
<feature type="repeat" description="TPR" evidence="3">
    <location>
        <begin position="490"/>
        <end position="523"/>
    </location>
</feature>
<organism evidence="5 6">
    <name type="scientific">Rubripirellula amarantea</name>
    <dbReference type="NCBI Taxonomy" id="2527999"/>
    <lineage>
        <taxon>Bacteria</taxon>
        <taxon>Pseudomonadati</taxon>
        <taxon>Planctomycetota</taxon>
        <taxon>Planctomycetia</taxon>
        <taxon>Pirellulales</taxon>
        <taxon>Pirellulaceae</taxon>
        <taxon>Rubripirellula</taxon>
    </lineage>
</organism>
<dbReference type="InterPro" id="IPR019734">
    <property type="entry name" value="TPR_rpt"/>
</dbReference>
<feature type="repeat" description="TPR" evidence="3">
    <location>
        <begin position="524"/>
        <end position="557"/>
    </location>
</feature>
<evidence type="ECO:0000256" key="4">
    <source>
        <dbReference type="SAM" id="Phobius"/>
    </source>
</evidence>
<feature type="repeat" description="TPR" evidence="3">
    <location>
        <begin position="558"/>
        <end position="591"/>
    </location>
</feature>
<dbReference type="AlphaFoldDB" id="A0A5C5WT49"/>
<comment type="caution">
    <text evidence="5">The sequence shown here is derived from an EMBL/GenBank/DDBJ whole genome shotgun (WGS) entry which is preliminary data.</text>
</comment>
<keyword evidence="4" id="KW-0472">Membrane</keyword>
<keyword evidence="2 3" id="KW-0802">TPR repeat</keyword>
<keyword evidence="4" id="KW-1133">Transmembrane helix</keyword>
<dbReference type="InterPro" id="IPR052346">
    <property type="entry name" value="O-mannosyl-transferase_TMTC"/>
</dbReference>
<dbReference type="OrthoDB" id="232771at2"/>
<name>A0A5C5WT49_9BACT</name>
<dbReference type="PROSITE" id="PS50293">
    <property type="entry name" value="TPR_REGION"/>
    <property type="match status" value="1"/>
</dbReference>
<gene>
    <name evidence="5" type="ORF">Pla22_09540</name>
</gene>
<keyword evidence="1" id="KW-0677">Repeat</keyword>
<dbReference type="Pfam" id="PF14559">
    <property type="entry name" value="TPR_19"/>
    <property type="match status" value="1"/>
</dbReference>
<feature type="transmembrane region" description="Helical" evidence="4">
    <location>
        <begin position="177"/>
        <end position="196"/>
    </location>
</feature>
<evidence type="ECO:0000256" key="1">
    <source>
        <dbReference type="ARBA" id="ARBA00022737"/>
    </source>
</evidence>
<feature type="repeat" description="TPR" evidence="3">
    <location>
        <begin position="456"/>
        <end position="489"/>
    </location>
</feature>
<dbReference type="Pfam" id="PF13432">
    <property type="entry name" value="TPR_16"/>
    <property type="match status" value="1"/>
</dbReference>
<dbReference type="PANTHER" id="PTHR44227:SF3">
    <property type="entry name" value="PROTEIN O-MANNOSYL-TRANSFERASE TMTC4"/>
    <property type="match status" value="1"/>
</dbReference>
<dbReference type="Gene3D" id="1.25.40.10">
    <property type="entry name" value="Tetratricopeptide repeat domain"/>
    <property type="match status" value="1"/>
</dbReference>
<dbReference type="InterPro" id="IPR011990">
    <property type="entry name" value="TPR-like_helical_dom_sf"/>
</dbReference>
<feature type="transmembrane region" description="Helical" evidence="4">
    <location>
        <begin position="347"/>
        <end position="364"/>
    </location>
</feature>